<keyword evidence="8" id="KW-1185">Reference proteome</keyword>
<dbReference type="InterPro" id="IPR011042">
    <property type="entry name" value="6-blade_b-propeller_TolB-like"/>
</dbReference>
<evidence type="ECO:0000256" key="2">
    <source>
        <dbReference type="ARBA" id="ARBA00022723"/>
    </source>
</evidence>
<keyword evidence="3" id="KW-0249">Electron transport</keyword>
<dbReference type="RefSeq" id="WP_150416782.1">
    <property type="nucleotide sequence ID" value="NZ_VYQF01000011.1"/>
</dbReference>
<dbReference type="Pfam" id="PF23500">
    <property type="entry name" value="DUF7133"/>
    <property type="match status" value="1"/>
</dbReference>
<dbReference type="InterPro" id="IPR000923">
    <property type="entry name" value="BlueCu_1"/>
</dbReference>
<evidence type="ECO:0000313" key="8">
    <source>
        <dbReference type="Proteomes" id="UP000326903"/>
    </source>
</evidence>
<proteinExistence type="predicted"/>
<dbReference type="SUPFAM" id="SSF49503">
    <property type="entry name" value="Cupredoxins"/>
    <property type="match status" value="1"/>
</dbReference>
<dbReference type="Gene3D" id="2.60.40.420">
    <property type="entry name" value="Cupredoxins - blue copper proteins"/>
    <property type="match status" value="1"/>
</dbReference>
<keyword evidence="4" id="KW-0186">Copper</keyword>
<dbReference type="GO" id="GO:0005507">
    <property type="term" value="F:copper ion binding"/>
    <property type="evidence" value="ECO:0007669"/>
    <property type="project" value="InterPro"/>
</dbReference>
<dbReference type="PANTHER" id="PTHR33546">
    <property type="entry name" value="LARGE, MULTIFUNCTIONAL SECRETED PROTEIN-RELATED"/>
    <property type="match status" value="1"/>
</dbReference>
<organism evidence="7 8">
    <name type="scientific">Ginsengibacter hankyongi</name>
    <dbReference type="NCBI Taxonomy" id="2607284"/>
    <lineage>
        <taxon>Bacteria</taxon>
        <taxon>Pseudomonadati</taxon>
        <taxon>Bacteroidota</taxon>
        <taxon>Chitinophagia</taxon>
        <taxon>Chitinophagales</taxon>
        <taxon>Chitinophagaceae</taxon>
        <taxon>Ginsengibacter</taxon>
    </lineage>
</organism>
<dbReference type="Pfam" id="PF00127">
    <property type="entry name" value="Copper-bind"/>
    <property type="match status" value="1"/>
</dbReference>
<feature type="domain" description="Blue (type 1) copper" evidence="5">
    <location>
        <begin position="570"/>
        <end position="678"/>
    </location>
</feature>
<dbReference type="InterPro" id="IPR028871">
    <property type="entry name" value="BlueCu_1_BS"/>
</dbReference>
<keyword evidence="1" id="KW-0813">Transport</keyword>
<dbReference type="AlphaFoldDB" id="A0A5J5IAL2"/>
<dbReference type="Proteomes" id="UP000326903">
    <property type="component" value="Unassembled WGS sequence"/>
</dbReference>
<reference evidence="7 8" key="1">
    <citation type="submission" date="2019-09" db="EMBL/GenBank/DDBJ databases">
        <title>Draft genome sequence of Ginsengibacter sp. BR5-29.</title>
        <authorList>
            <person name="Im W.-T."/>
        </authorList>
    </citation>
    <scope>NUCLEOTIDE SEQUENCE [LARGE SCALE GENOMIC DNA]</scope>
    <source>
        <strain evidence="7 8">BR5-29</strain>
    </source>
</reference>
<sequence>MSFTRNRIFIIVFLQIIFSFLLNTVFAQKENTDTAKIQKEEDFYKIYSVPIPEGVLLEVGGMTFMPDDELAVCTRRGEVWMISNPYMKNGSLPRYRLFAQGLHEPLGINYINGELYVTQRSEITRLRDLDHDGEADEYKTIYSWPLAGNYHEYAFGPILDKEGNLVVTLNLAWTNKMESLSPWHGWMLKITPDGRMKPFAAGMRSPAAFALNNKGDIFYAENQGEWVGSGHITEINEGDFLGNPASLRWAGLPGSPVKLRIKDIPDDGEPKYDVAKRVPGLKSPSVWFPQSILGVSTSGILSYEDKGEMGPFEGQLFVGDQGQSKIMRVYLEKIKGVYQGISFPFREGFSSGVLRLNWGSDGSMFVGMTARGWGSTGGELYGLQKLVWNGKIPFEMKTVQAKPDGFEIEFTLPVDRNRASDVHSYEITSFTYKYGHEYGSPVINEGNCPIKAIVVSPDGLKVRLVVDSLRLGYIHEIKASGIRSTENYALVHDFGYYTLNNFPDGDKLTITSENKVNRMAMMHHAAMLNNEGKSLSSIKKTVTIKHLTKQPSDWKKGPDQIIALNPVPGLKYNINSVTVKAGAKIKLIFRNSDDMLHNVVITVPGSADIVGKMALEMGLKGQRLSFVPATSRVLYHTLLLQPGKSESIYFTAPSKPGDYPYICTYPGHYLLMRGIMKVVGK</sequence>
<dbReference type="InterPro" id="IPR011041">
    <property type="entry name" value="Quinoprot_gluc/sorb_DH_b-prop"/>
</dbReference>
<comment type="caution">
    <text evidence="7">The sequence shown here is derived from an EMBL/GenBank/DDBJ whole genome shotgun (WGS) entry which is preliminary data.</text>
</comment>
<dbReference type="CDD" id="cd04233">
    <property type="entry name" value="Auracyanin"/>
    <property type="match status" value="1"/>
</dbReference>
<keyword evidence="2" id="KW-0479">Metal-binding</keyword>
<evidence type="ECO:0000259" key="5">
    <source>
        <dbReference type="Pfam" id="PF00127"/>
    </source>
</evidence>
<dbReference type="InterPro" id="IPR008972">
    <property type="entry name" value="Cupredoxin"/>
</dbReference>
<dbReference type="Gene3D" id="2.120.10.30">
    <property type="entry name" value="TolB, C-terminal domain"/>
    <property type="match status" value="1"/>
</dbReference>
<accession>A0A5J5IAL2</accession>
<evidence type="ECO:0000259" key="6">
    <source>
        <dbReference type="Pfam" id="PF23500"/>
    </source>
</evidence>
<dbReference type="GO" id="GO:0009055">
    <property type="term" value="F:electron transfer activity"/>
    <property type="evidence" value="ECO:0007669"/>
    <property type="project" value="InterPro"/>
</dbReference>
<protein>
    <submittedName>
        <fullName evidence="7">Auracyanin family protein</fullName>
    </submittedName>
</protein>
<name>A0A5J5IAL2_9BACT</name>
<dbReference type="InterPro" id="IPR055557">
    <property type="entry name" value="DUF7133"/>
</dbReference>
<dbReference type="PANTHER" id="PTHR33546:SF1">
    <property type="entry name" value="LARGE, MULTIFUNCTIONAL SECRETED PROTEIN"/>
    <property type="match status" value="1"/>
</dbReference>
<evidence type="ECO:0000256" key="1">
    <source>
        <dbReference type="ARBA" id="ARBA00022448"/>
    </source>
</evidence>
<evidence type="ECO:0000256" key="3">
    <source>
        <dbReference type="ARBA" id="ARBA00022982"/>
    </source>
</evidence>
<feature type="domain" description="DUF7133" evidence="6">
    <location>
        <begin position="90"/>
        <end position="225"/>
    </location>
</feature>
<gene>
    <name evidence="7" type="ORF">FW778_20585</name>
</gene>
<dbReference type="PROSITE" id="PS00196">
    <property type="entry name" value="COPPER_BLUE"/>
    <property type="match status" value="1"/>
</dbReference>
<evidence type="ECO:0000313" key="7">
    <source>
        <dbReference type="EMBL" id="KAA9035626.1"/>
    </source>
</evidence>
<dbReference type="EMBL" id="VYQF01000011">
    <property type="protein sequence ID" value="KAA9035626.1"/>
    <property type="molecule type" value="Genomic_DNA"/>
</dbReference>
<dbReference type="SUPFAM" id="SSF50952">
    <property type="entry name" value="Soluble quinoprotein glucose dehydrogenase"/>
    <property type="match status" value="1"/>
</dbReference>
<evidence type="ECO:0000256" key="4">
    <source>
        <dbReference type="ARBA" id="ARBA00023008"/>
    </source>
</evidence>